<sequence>MVIGRRTRAAPPTLPPWWGADEAPAQSRGRRPASSSHSSATVSDDAAASGSAGLVDEVAYGASAERPGSHSDYEHEFHDPGQGLDYDDRDFPDDPHGSVNGTPVKYRESPTQPTLAPEDYSELTVTFPAPQPAQDRASEIPQSPLPSGRWVTQDRADQDLYLPSGRASDDARATRTTVDRPVEALRPVGVDEARQLAECFALDYLSCDEDDPDRRQLALEPYLARRSDALLGWPGDKPGKGRWRAVHARAGEVLPYSHGITIDVKVLVEVFERTAVPDPAAAADADDHASAGESHGAETGSAAEGTAGPSPPRAELPLGARWSSVPAASAPGWRQVMSIWQRLGIPVRRHDLGHLVVELFALPPTDSG</sequence>
<organism evidence="2 3">
    <name type="scientific">Pseudonocardia parietis</name>
    <dbReference type="NCBI Taxonomy" id="570936"/>
    <lineage>
        <taxon>Bacteria</taxon>
        <taxon>Bacillati</taxon>
        <taxon>Actinomycetota</taxon>
        <taxon>Actinomycetes</taxon>
        <taxon>Pseudonocardiales</taxon>
        <taxon>Pseudonocardiaceae</taxon>
        <taxon>Pseudonocardia</taxon>
    </lineage>
</organism>
<dbReference type="RefSeq" id="WP_210036583.1">
    <property type="nucleotide sequence ID" value="NZ_JAGINU010000002.1"/>
</dbReference>
<evidence type="ECO:0000313" key="2">
    <source>
        <dbReference type="EMBL" id="MBP2371399.1"/>
    </source>
</evidence>
<feature type="region of interest" description="Disordered" evidence="1">
    <location>
        <begin position="1"/>
        <end position="156"/>
    </location>
</feature>
<protein>
    <submittedName>
        <fullName evidence="2">Uncharacterized protein</fullName>
    </submittedName>
</protein>
<dbReference type="Proteomes" id="UP001519295">
    <property type="component" value="Unassembled WGS sequence"/>
</dbReference>
<name>A0ABS4W5B5_9PSEU</name>
<comment type="caution">
    <text evidence="2">The sequence shown here is derived from an EMBL/GenBank/DDBJ whole genome shotgun (WGS) entry which is preliminary data.</text>
</comment>
<proteinExistence type="predicted"/>
<accession>A0ABS4W5B5</accession>
<evidence type="ECO:0000256" key="1">
    <source>
        <dbReference type="SAM" id="MobiDB-lite"/>
    </source>
</evidence>
<feature type="compositionally biased region" description="Low complexity" evidence="1">
    <location>
        <begin position="32"/>
        <end position="53"/>
    </location>
</feature>
<dbReference type="EMBL" id="JAGINU010000002">
    <property type="protein sequence ID" value="MBP2371399.1"/>
    <property type="molecule type" value="Genomic_DNA"/>
</dbReference>
<gene>
    <name evidence="2" type="ORF">JOF36_007172</name>
</gene>
<feature type="compositionally biased region" description="Low complexity" evidence="1">
    <location>
        <begin position="291"/>
        <end position="308"/>
    </location>
</feature>
<feature type="compositionally biased region" description="Basic and acidic residues" evidence="1">
    <location>
        <begin position="67"/>
        <end position="79"/>
    </location>
</feature>
<feature type="region of interest" description="Disordered" evidence="1">
    <location>
        <begin position="280"/>
        <end position="318"/>
    </location>
</feature>
<keyword evidence="3" id="KW-1185">Reference proteome</keyword>
<evidence type="ECO:0000313" key="3">
    <source>
        <dbReference type="Proteomes" id="UP001519295"/>
    </source>
</evidence>
<reference evidence="2 3" key="1">
    <citation type="submission" date="2021-03" db="EMBL/GenBank/DDBJ databases">
        <title>Sequencing the genomes of 1000 actinobacteria strains.</title>
        <authorList>
            <person name="Klenk H.-P."/>
        </authorList>
    </citation>
    <scope>NUCLEOTIDE SEQUENCE [LARGE SCALE GENOMIC DNA]</scope>
    <source>
        <strain evidence="2 3">DSM 45256</strain>
    </source>
</reference>